<feature type="region of interest" description="Disordered" evidence="1">
    <location>
        <begin position="26"/>
        <end position="55"/>
    </location>
</feature>
<sequence length="74" mass="7947">MAMPADDWVVQEETVMISAPTILLGIDHRGGSHQSRRGGSRSHPGPRGIADTGPAYSETLGRTIIMVESTMRSL</sequence>
<keyword evidence="3" id="KW-1185">Reference proteome</keyword>
<evidence type="ECO:0000313" key="3">
    <source>
        <dbReference type="Proteomes" id="UP000553632"/>
    </source>
</evidence>
<proteinExistence type="predicted"/>
<gene>
    <name evidence="2" type="ORF">FOZ63_031222</name>
</gene>
<reference evidence="2 3" key="1">
    <citation type="submission" date="2020-04" db="EMBL/GenBank/DDBJ databases">
        <title>Perkinsus olseni comparative genomics.</title>
        <authorList>
            <person name="Bogema D.R."/>
        </authorList>
    </citation>
    <scope>NUCLEOTIDE SEQUENCE [LARGE SCALE GENOMIC DNA]</scope>
    <source>
        <strain evidence="2 3">ATCC PRA-207</strain>
    </source>
</reference>
<dbReference type="EMBL" id="JABANO010035243">
    <property type="protein sequence ID" value="KAF4703807.1"/>
    <property type="molecule type" value="Genomic_DNA"/>
</dbReference>
<evidence type="ECO:0000313" key="2">
    <source>
        <dbReference type="EMBL" id="KAF4703807.1"/>
    </source>
</evidence>
<accession>A0A7J6Q6C7</accession>
<name>A0A7J6Q6C7_PEROL</name>
<dbReference type="Proteomes" id="UP000553632">
    <property type="component" value="Unassembled WGS sequence"/>
</dbReference>
<comment type="caution">
    <text evidence="2">The sequence shown here is derived from an EMBL/GenBank/DDBJ whole genome shotgun (WGS) entry which is preliminary data.</text>
</comment>
<evidence type="ECO:0000256" key="1">
    <source>
        <dbReference type="SAM" id="MobiDB-lite"/>
    </source>
</evidence>
<organism evidence="2 3">
    <name type="scientific">Perkinsus olseni</name>
    <name type="common">Perkinsus atlanticus</name>
    <dbReference type="NCBI Taxonomy" id="32597"/>
    <lineage>
        <taxon>Eukaryota</taxon>
        <taxon>Sar</taxon>
        <taxon>Alveolata</taxon>
        <taxon>Perkinsozoa</taxon>
        <taxon>Perkinsea</taxon>
        <taxon>Perkinsida</taxon>
        <taxon>Perkinsidae</taxon>
        <taxon>Perkinsus</taxon>
    </lineage>
</organism>
<protein>
    <submittedName>
        <fullName evidence="2">Uncharacterized protein</fullName>
    </submittedName>
</protein>
<dbReference type="AlphaFoldDB" id="A0A7J6Q6C7"/>